<dbReference type="PROSITE" id="PS50056">
    <property type="entry name" value="TYR_PHOSPHATASE_2"/>
    <property type="match status" value="1"/>
</dbReference>
<dbReference type="SMART" id="SM00194">
    <property type="entry name" value="PTPc"/>
    <property type="match status" value="1"/>
</dbReference>
<feature type="compositionally biased region" description="Polar residues" evidence="2">
    <location>
        <begin position="433"/>
        <end position="443"/>
    </location>
</feature>
<evidence type="ECO:0000256" key="1">
    <source>
        <dbReference type="ARBA" id="ARBA00009649"/>
    </source>
</evidence>
<evidence type="ECO:0000313" key="5">
    <source>
        <dbReference type="EMBL" id="GMM49235.1"/>
    </source>
</evidence>
<feature type="region of interest" description="Disordered" evidence="2">
    <location>
        <begin position="567"/>
        <end position="638"/>
    </location>
</feature>
<accession>A0AAV5RCX4</accession>
<dbReference type="GO" id="GO:0004725">
    <property type="term" value="F:protein tyrosine phosphatase activity"/>
    <property type="evidence" value="ECO:0007669"/>
    <property type="project" value="InterPro"/>
</dbReference>
<gene>
    <name evidence="5" type="ORF">DASB73_001930</name>
</gene>
<feature type="domain" description="Tyrosine specific protein phosphatases" evidence="4">
    <location>
        <begin position="233"/>
        <end position="275"/>
    </location>
</feature>
<feature type="region of interest" description="Disordered" evidence="2">
    <location>
        <begin position="351"/>
        <end position="496"/>
    </location>
</feature>
<comment type="caution">
    <text evidence="5">The sequence shown here is derived from an EMBL/GenBank/DDBJ whole genome shotgun (WGS) entry which is preliminary data.</text>
</comment>
<feature type="compositionally biased region" description="Polar residues" evidence="2">
    <location>
        <begin position="364"/>
        <end position="375"/>
    </location>
</feature>
<dbReference type="EMBL" id="BTGC01000001">
    <property type="protein sequence ID" value="GMM49235.1"/>
    <property type="molecule type" value="Genomic_DNA"/>
</dbReference>
<dbReference type="SMART" id="SM00404">
    <property type="entry name" value="PTPc_motif"/>
    <property type="match status" value="1"/>
</dbReference>
<proteinExistence type="inferred from homology"/>
<dbReference type="SUPFAM" id="SSF52799">
    <property type="entry name" value="(Phosphotyrosine protein) phosphatases II"/>
    <property type="match status" value="1"/>
</dbReference>
<dbReference type="InterPro" id="IPR003595">
    <property type="entry name" value="Tyr_Pase_cat"/>
</dbReference>
<dbReference type="Proteomes" id="UP001362899">
    <property type="component" value="Unassembled WGS sequence"/>
</dbReference>
<sequence length="638" mass="71260">MGIFHTPSAVGSVPRNLPVDASARAANAEACHCVADTVLENRYNTLRAEEHARRDGKCGPEWQTLIANLPDNGPRNRYNSIVPWDHSRVILPVIPGENDYINASWVELGSRTYIATQGPLNSTIDDFWQMVYAYGGDPAVIIMLTPLYELGMEKCARYWPEGRTKPMVLEKKPAYRFGLEISLKKHMSHNDQYEYSQLKIQPINSDYPPHIVNHVYYHTWLDFTKPDSDADLRSLIYLVNNNLRNQRAPPIVHCSAGIGRTGTYIAMDSLLCRVDKEIAKAALPSTVPIWKSDQTRLQFKKQIFDGPITHPEEVWVPSTPVFSKFDMSAASGTYSYTPTIHTHFADFHNTPSTTASVSPRHPGSPSNVGSPQNPGSPKAIEDEQPSDFKDAQEPGDEAAIPRIASSSEKDEEEQKTSKNTEHNGENNDLVPVSSLSKLINQEASKSEDVSPYLGPSRRANSVPQPSSGDHSITDDSDSASTSEPNPAHDTAKRGPVIEKISPTIVYVSQDVFSETPENTNVMKWYDPEDPVLSAVRMMRKQRPKLVQGKQQLGYIYDQFEIGRQLARAGTSSSSSPDTIRRSTTMPTPDTRRPSQTLHSETHHKFNILSLVGVRRHTTDSHKSENSPRRWSPFHSTKK</sequence>
<dbReference type="InterPro" id="IPR050348">
    <property type="entry name" value="Protein-Tyr_Phosphatase"/>
</dbReference>
<dbReference type="PROSITE" id="PS00383">
    <property type="entry name" value="TYR_PHOSPHATASE_1"/>
    <property type="match status" value="1"/>
</dbReference>
<comment type="similarity">
    <text evidence="1">Belongs to the protein-tyrosine phosphatase family. Non-receptor class subfamily.</text>
</comment>
<evidence type="ECO:0000259" key="3">
    <source>
        <dbReference type="PROSITE" id="PS50055"/>
    </source>
</evidence>
<dbReference type="InterPro" id="IPR000242">
    <property type="entry name" value="PTP_cat"/>
</dbReference>
<dbReference type="PANTHER" id="PTHR19134:SF449">
    <property type="entry name" value="TYROSINE-PROTEIN PHOSPHATASE 1"/>
    <property type="match status" value="1"/>
</dbReference>
<dbReference type="AlphaFoldDB" id="A0AAV5RCX4"/>
<dbReference type="InterPro" id="IPR000387">
    <property type="entry name" value="Tyr_Pase_dom"/>
</dbReference>
<dbReference type="InterPro" id="IPR016130">
    <property type="entry name" value="Tyr_Pase_AS"/>
</dbReference>
<feature type="compositionally biased region" description="Polar residues" evidence="2">
    <location>
        <begin position="458"/>
        <end position="468"/>
    </location>
</feature>
<dbReference type="PRINTS" id="PR00700">
    <property type="entry name" value="PRTYPHPHTASE"/>
</dbReference>
<dbReference type="PANTHER" id="PTHR19134">
    <property type="entry name" value="RECEPTOR-TYPE TYROSINE-PROTEIN PHOSPHATASE"/>
    <property type="match status" value="1"/>
</dbReference>
<organism evidence="5 6">
    <name type="scientific">Starmerella bacillaris</name>
    <name type="common">Yeast</name>
    <name type="synonym">Candida zemplinina</name>
    <dbReference type="NCBI Taxonomy" id="1247836"/>
    <lineage>
        <taxon>Eukaryota</taxon>
        <taxon>Fungi</taxon>
        <taxon>Dikarya</taxon>
        <taxon>Ascomycota</taxon>
        <taxon>Saccharomycotina</taxon>
        <taxon>Dipodascomycetes</taxon>
        <taxon>Dipodascales</taxon>
        <taxon>Trichomonascaceae</taxon>
        <taxon>Starmerella</taxon>
    </lineage>
</organism>
<reference evidence="5 6" key="1">
    <citation type="journal article" date="2023" name="Elife">
        <title>Identification of key yeast species and microbe-microbe interactions impacting larval growth of Drosophila in the wild.</title>
        <authorList>
            <person name="Mure A."/>
            <person name="Sugiura Y."/>
            <person name="Maeda R."/>
            <person name="Honda K."/>
            <person name="Sakurai N."/>
            <person name="Takahashi Y."/>
            <person name="Watada M."/>
            <person name="Katoh T."/>
            <person name="Gotoh A."/>
            <person name="Gotoh Y."/>
            <person name="Taniguchi I."/>
            <person name="Nakamura K."/>
            <person name="Hayashi T."/>
            <person name="Katayama T."/>
            <person name="Uemura T."/>
            <person name="Hattori Y."/>
        </authorList>
    </citation>
    <scope>NUCLEOTIDE SEQUENCE [LARGE SCALE GENOMIC DNA]</scope>
    <source>
        <strain evidence="5 6">SB-73</strain>
    </source>
</reference>
<dbReference type="Pfam" id="PF00102">
    <property type="entry name" value="Y_phosphatase"/>
    <property type="match status" value="1"/>
</dbReference>
<keyword evidence="6" id="KW-1185">Reference proteome</keyword>
<evidence type="ECO:0000313" key="6">
    <source>
        <dbReference type="Proteomes" id="UP001362899"/>
    </source>
</evidence>
<feature type="compositionally biased region" description="Basic and acidic residues" evidence="2">
    <location>
        <begin position="412"/>
        <end position="425"/>
    </location>
</feature>
<protein>
    <submittedName>
        <fullName evidence="5">Tyrosine protein phosphatase</fullName>
    </submittedName>
</protein>
<feature type="compositionally biased region" description="Low complexity" evidence="2">
    <location>
        <begin position="570"/>
        <end position="584"/>
    </location>
</feature>
<dbReference type="PROSITE" id="PS50055">
    <property type="entry name" value="TYR_PHOSPHATASE_PTP"/>
    <property type="match status" value="1"/>
</dbReference>
<name>A0AAV5RCX4_STABA</name>
<feature type="domain" description="Tyrosine-protein phosphatase" evidence="3">
    <location>
        <begin position="39"/>
        <end position="277"/>
    </location>
</feature>
<evidence type="ECO:0000256" key="2">
    <source>
        <dbReference type="SAM" id="MobiDB-lite"/>
    </source>
</evidence>
<feature type="compositionally biased region" description="Basic and acidic residues" evidence="2">
    <location>
        <begin position="616"/>
        <end position="627"/>
    </location>
</feature>
<dbReference type="InterPro" id="IPR029021">
    <property type="entry name" value="Prot-tyrosine_phosphatase-like"/>
</dbReference>
<dbReference type="Gene3D" id="3.90.190.10">
    <property type="entry name" value="Protein tyrosine phosphatase superfamily"/>
    <property type="match status" value="1"/>
</dbReference>
<evidence type="ECO:0000259" key="4">
    <source>
        <dbReference type="PROSITE" id="PS50056"/>
    </source>
</evidence>